<name>A0A6J3LT19_9PEZI</name>
<keyword evidence="2" id="KW-1185">Reference proteome</keyword>
<proteinExistence type="predicted"/>
<reference evidence="3" key="1">
    <citation type="submission" date="2020-01" db="EMBL/GenBank/DDBJ databases">
        <authorList>
            <consortium name="DOE Joint Genome Institute"/>
            <person name="Haridas S."/>
            <person name="Albert R."/>
            <person name="Binder M."/>
            <person name="Bloem J."/>
            <person name="Labutti K."/>
            <person name="Salamov A."/>
            <person name="Andreopoulos B."/>
            <person name="Baker S.E."/>
            <person name="Barry K."/>
            <person name="Bills G."/>
            <person name="Bluhm B.H."/>
            <person name="Cannon C."/>
            <person name="Castanera R."/>
            <person name="Culley D.E."/>
            <person name="Daum C."/>
            <person name="Ezra D."/>
            <person name="Gonzalez J.B."/>
            <person name="Henrissat B."/>
            <person name="Kuo A."/>
            <person name="Liang C."/>
            <person name="Lipzen A."/>
            <person name="Lutzoni F."/>
            <person name="Magnuson J."/>
            <person name="Mondo S."/>
            <person name="Nolan M."/>
            <person name="Ohm R."/>
            <person name="Pangilinan J."/>
            <person name="Park H.-J."/>
            <person name="Ramirez L."/>
            <person name="Alfaro M."/>
            <person name="Sun H."/>
            <person name="Tritt A."/>
            <person name="Yoshinaga Y."/>
            <person name="Zwiers L.-H."/>
            <person name="Turgeon B.G."/>
            <person name="Goodwin S.B."/>
            <person name="Spatafora J.W."/>
            <person name="Crous P.W."/>
            <person name="Grigoriev I.V."/>
        </authorList>
    </citation>
    <scope>NUCLEOTIDE SEQUENCE</scope>
    <source>
        <strain evidence="3">CBS 342.82</strain>
    </source>
</reference>
<accession>A0A6J3LT19</accession>
<reference evidence="3" key="2">
    <citation type="submission" date="2020-04" db="EMBL/GenBank/DDBJ databases">
        <authorList>
            <consortium name="NCBI Genome Project"/>
        </authorList>
    </citation>
    <scope>NUCLEOTIDE SEQUENCE</scope>
    <source>
        <strain evidence="3">CBS 342.82</strain>
    </source>
</reference>
<organism evidence="3">
    <name type="scientific">Dissoconium aciculare CBS 342.82</name>
    <dbReference type="NCBI Taxonomy" id="1314786"/>
    <lineage>
        <taxon>Eukaryota</taxon>
        <taxon>Fungi</taxon>
        <taxon>Dikarya</taxon>
        <taxon>Ascomycota</taxon>
        <taxon>Pezizomycotina</taxon>
        <taxon>Dothideomycetes</taxon>
        <taxon>Dothideomycetidae</taxon>
        <taxon>Mycosphaerellales</taxon>
        <taxon>Dissoconiaceae</taxon>
        <taxon>Dissoconium</taxon>
    </lineage>
</organism>
<dbReference type="Proteomes" id="UP000504637">
    <property type="component" value="Unplaced"/>
</dbReference>
<sequence length="74" mass="8506">MQHIMLMKGPFLACLESRPRRSRTTLPCSRPPSINRAHSAASTRGWPASLHRIYLPRCGRAGAERMHIRRRLET</sequence>
<protein>
    <submittedName>
        <fullName evidence="3">Uncharacterized protein</fullName>
    </submittedName>
</protein>
<evidence type="ECO:0000313" key="2">
    <source>
        <dbReference type="Proteomes" id="UP000504637"/>
    </source>
</evidence>
<gene>
    <name evidence="3" type="ORF">K489DRAFT_83722</name>
</gene>
<evidence type="ECO:0000313" key="3">
    <source>
        <dbReference type="RefSeq" id="XP_033455957.1"/>
    </source>
</evidence>
<evidence type="ECO:0000256" key="1">
    <source>
        <dbReference type="SAM" id="MobiDB-lite"/>
    </source>
</evidence>
<dbReference type="RefSeq" id="XP_033455957.1">
    <property type="nucleotide sequence ID" value="XM_033608969.1"/>
</dbReference>
<dbReference type="AlphaFoldDB" id="A0A6J3LT19"/>
<reference evidence="3" key="3">
    <citation type="submission" date="2025-08" db="UniProtKB">
        <authorList>
            <consortium name="RefSeq"/>
        </authorList>
    </citation>
    <scope>IDENTIFICATION</scope>
    <source>
        <strain evidence="3">CBS 342.82</strain>
    </source>
</reference>
<feature type="region of interest" description="Disordered" evidence="1">
    <location>
        <begin position="22"/>
        <end position="41"/>
    </location>
</feature>
<dbReference type="GeneID" id="54366770"/>